<reference evidence="5" key="2">
    <citation type="submission" date="2018-10" db="UniProtKB">
        <authorList>
            <consortium name="EnsemblPlants"/>
        </authorList>
    </citation>
    <scope>IDENTIFICATION</scope>
</reference>
<dbReference type="InterPro" id="IPR044974">
    <property type="entry name" value="Disease_R_plants"/>
</dbReference>
<accession>A0A3B5YPY9</accession>
<dbReference type="FunFam" id="1.10.10.10:FF:000322">
    <property type="entry name" value="Probable disease resistance protein At1g63360"/>
    <property type="match status" value="1"/>
</dbReference>
<dbReference type="RefSeq" id="XP_044380321.1">
    <property type="nucleotide sequence ID" value="XM_044524386.1"/>
</dbReference>
<name>A0A3B5YPY9_WHEAT</name>
<feature type="region of interest" description="Disordered" evidence="3">
    <location>
        <begin position="1"/>
        <end position="20"/>
    </location>
</feature>
<dbReference type="Pfam" id="PF23598">
    <property type="entry name" value="LRR_14"/>
    <property type="match status" value="2"/>
</dbReference>
<proteinExistence type="predicted"/>
<dbReference type="Gene3D" id="3.80.10.10">
    <property type="entry name" value="Ribonuclease Inhibitor"/>
    <property type="match status" value="2"/>
</dbReference>
<evidence type="ECO:0000256" key="2">
    <source>
        <dbReference type="ARBA" id="ARBA00022821"/>
    </source>
</evidence>
<dbReference type="OrthoDB" id="689178at2759"/>
<dbReference type="InterPro" id="IPR055414">
    <property type="entry name" value="LRR_R13L4/SHOC2-like"/>
</dbReference>
<dbReference type="Gramene" id="TraesCS1B02G010000.1">
    <property type="protein sequence ID" value="TraesCS1B02G010000.1"/>
    <property type="gene ID" value="TraesCS1B02G010000"/>
</dbReference>
<dbReference type="Pfam" id="PF25019">
    <property type="entry name" value="LRR_R13L1-DRL21"/>
    <property type="match status" value="1"/>
</dbReference>
<dbReference type="Gramene" id="TraesCS1B03G0018800.1">
    <property type="protein sequence ID" value="TraesCS1B03G0018800.1.CDS"/>
    <property type="gene ID" value="TraesCS1B03G0018800"/>
</dbReference>
<protein>
    <recommendedName>
        <fullName evidence="4">AAA+ ATPase domain-containing protein</fullName>
    </recommendedName>
</protein>
<keyword evidence="6" id="KW-1185">Reference proteome</keyword>
<dbReference type="GO" id="GO:0009626">
    <property type="term" value="P:plant-type hypersensitive response"/>
    <property type="evidence" value="ECO:0007669"/>
    <property type="project" value="UniProtKB-ARBA"/>
</dbReference>
<feature type="domain" description="AAA+ ATPase" evidence="4">
    <location>
        <begin position="1095"/>
        <end position="1240"/>
    </location>
</feature>
<sequence>MEEKKPGGDGENSMELPPISASLGAMGSISGKLDALQDTEHKDEIRKLRSRLLALSKARDPPVTARIWMKDVRELSYDMDNFVDTDAEWIHKMSGFKARAKDANGRYDRYNLESVPSRMNIATIPMVDAGRKTDMVVGLDGEGGAFKTICNTLADGDEQLKVLSVVGVGGIGKTTLAKQLWREHKLGDHFRCRAFVRTAKKPDMRRVLRSILAQVRPDQPPDASEVHDLIHDLTQHLQDKRYFIIIDDLWHTSVWDVASCAFPEGNHGSRIITTTEVEDVALACCSYQSEYMFKLEPLSDSQSKELFTSAVFGSAERHSRQLDELSDDILTRCAGLPQAIISISSVLASHAEANTAESWEQMQRNLPANTASEEILKQVLNFCYNSLPSCLQTCLLYLSIYPENYIILKEDIMKQWVAEGFVCAPTEKEKMIVAGSYFDKLVDMGLIQHIDVGYSNKVLYYAVHHMVHDLITSKSIEDNFITVVDYSQRTVRFSNKASRLSLQFGSATFATTPASTGLSQIRSLTFIGLMSCFPISILEFKLLRFLNLHIWSDQQPSTGVDLVVICELLLLRYLQVICNDIVHLPRQMQGLKLLETLEINARVAAIPLDIVHLRSLLHLRLGGGTELPDVTGTLTNVSLNPPSAAILLDESNSPPDSVKTIELLPPICRVPKWTGWLTKLCILKVVVRELLMDDTGKLQGLPSLTVLSLYVKQRTTEKIIFVTGAFAALEYFEFRCGVLHHLAFKEGAMPKLRKVKLGFNAHRGEWYGRLLVGIEHLSTVKEIVGIIGSTAGAEEKDMEAAESAFKDAICKHHGKISLKRGDVVEEEQYGPLLVGIEHLSNVQKIAGKIGSTAKKQQDLIAAEFAFKDTIGKHHSDASLKRGDIVEEEYDGPPENQHSVFQNKLMNFIEEKNKLMTVSVMGWFLSPHITELMKVAQDCAATNCMLYRGSMEKLAKLVQALKDIKRLLGPASTAIVNNQAKLDQLWQLKNDIHEVEEILDLFQLEINDVQLTGNYNLKHLDSKKVRLVKVLKSVGETRDRARELQHGAVPSILPRAETGPNPVRDDRSFFGYQDEYAQLASMLQKQPDGSKADNKMHRIIAIVGHAGMGKTELARQVFRGAKGKFDLCIWVHAYRKNTEYDLLKEIWKYVVGHKAVGEMEVRQLQIELKQLLASKRCLLVLDDVWNHELATSEVHRKHALVALDSFMGFAEDGSRVVLTTRAKICSATFRADASIILDGIKPKEITLLLDNIVKLRTNGIQELLNKQVPKLKGSPLAAVEIGHELRKQATSDKMCNILHNIEHHLGSVLEGHLFTYRHLPPHLQRCFEFCSIFPYNWRFEPEKLTKMWIALGFVEDTQQGPCMEDVARGYFHDLVDRSLFQEEGEALGIGTTYVIHEQIHWMIRMASTKNCISISSTGCHSTTPRRIPVTVRHLSVLSGCLDQLKAYPSSVLNNMRTLVVLKNDDDDSTTSTFDKGILNLFKGVRVLDLTATDLTHLPGTIHKLKHVRYLGLPSTIRNLCDEVTGLLFLQTFSLAGKKRNTCRLHRFPKHMNRLVNMRHLDIDMESIANISGIGRMAKLQGPIEFKAIRASEKEGHAVSELEGMNSLGETLSIKGLDAVDSKEEAMKAQLENKSAVKVLKLEWGPPDPRQLNRGPAAFDTATAVLEGLQPHHDLHELRITRYPGATSPTWLGVTMEKLVCLYLRNCTRLQALPAIGGLPCLELLVVKELPCVKSIDGGFCRVGTFPALKKVVLDDMPRLMAWSDMPELSFPRLREVSIIDCPRLSSLSGLERCTGPIDLRVKGSPNITPGILPAMFITGASKWKFH</sequence>
<evidence type="ECO:0000256" key="3">
    <source>
        <dbReference type="SAM" id="MobiDB-lite"/>
    </source>
</evidence>
<evidence type="ECO:0000313" key="5">
    <source>
        <dbReference type="EnsemblPlants" id="TraesCS1B02G010000.1"/>
    </source>
</evidence>
<dbReference type="Gene3D" id="1.10.10.10">
    <property type="entry name" value="Winged helix-like DNA-binding domain superfamily/Winged helix DNA-binding domain"/>
    <property type="match status" value="2"/>
</dbReference>
<reference evidence="5" key="1">
    <citation type="submission" date="2018-08" db="EMBL/GenBank/DDBJ databases">
        <authorList>
            <person name="Rossello M."/>
        </authorList>
    </citation>
    <scope>NUCLEOTIDE SEQUENCE [LARGE SCALE GENOMIC DNA]</scope>
    <source>
        <strain evidence="5">cv. Chinese Spring</strain>
    </source>
</reference>
<evidence type="ECO:0000256" key="1">
    <source>
        <dbReference type="ARBA" id="ARBA00022737"/>
    </source>
</evidence>
<dbReference type="PANTHER" id="PTHR23155:SF1094">
    <property type="entry name" value="OS11G0686400 PROTEIN"/>
    <property type="match status" value="1"/>
</dbReference>
<dbReference type="Pfam" id="PF23559">
    <property type="entry name" value="WHD_DRP"/>
    <property type="match status" value="2"/>
</dbReference>
<dbReference type="EnsemblPlants" id="TraesCS1B02G010000.1">
    <property type="protein sequence ID" value="TraesCS1B02G010000.1"/>
    <property type="gene ID" value="TraesCS1B02G010000"/>
</dbReference>
<dbReference type="GeneID" id="123102918"/>
<dbReference type="SUPFAM" id="SSF52058">
    <property type="entry name" value="L domain-like"/>
    <property type="match status" value="2"/>
</dbReference>
<dbReference type="InterPro" id="IPR058922">
    <property type="entry name" value="WHD_DRP"/>
</dbReference>
<organism evidence="5">
    <name type="scientific">Triticum aestivum</name>
    <name type="common">Wheat</name>
    <dbReference type="NCBI Taxonomy" id="4565"/>
    <lineage>
        <taxon>Eukaryota</taxon>
        <taxon>Viridiplantae</taxon>
        <taxon>Streptophyta</taxon>
        <taxon>Embryophyta</taxon>
        <taxon>Tracheophyta</taxon>
        <taxon>Spermatophyta</taxon>
        <taxon>Magnoliopsida</taxon>
        <taxon>Liliopsida</taxon>
        <taxon>Poales</taxon>
        <taxon>Poaceae</taxon>
        <taxon>BOP clade</taxon>
        <taxon>Pooideae</taxon>
        <taxon>Triticodae</taxon>
        <taxon>Triticeae</taxon>
        <taxon>Triticinae</taxon>
        <taxon>Triticum</taxon>
    </lineage>
</organism>
<keyword evidence="1" id="KW-0677">Repeat</keyword>
<dbReference type="SMART" id="SM00382">
    <property type="entry name" value="AAA"/>
    <property type="match status" value="2"/>
</dbReference>
<dbReference type="Gene3D" id="3.40.50.300">
    <property type="entry name" value="P-loop containing nucleotide triphosphate hydrolases"/>
    <property type="match status" value="2"/>
</dbReference>
<dbReference type="GO" id="GO:0002758">
    <property type="term" value="P:innate immune response-activating signaling pathway"/>
    <property type="evidence" value="ECO:0007669"/>
    <property type="project" value="UniProtKB-ARBA"/>
</dbReference>
<dbReference type="SUPFAM" id="SSF52540">
    <property type="entry name" value="P-loop containing nucleoside triphosphate hydrolases"/>
    <property type="match status" value="2"/>
</dbReference>
<feature type="domain" description="AAA+ ATPase" evidence="4">
    <location>
        <begin position="159"/>
        <end position="296"/>
    </location>
</feature>
<dbReference type="InterPro" id="IPR032675">
    <property type="entry name" value="LRR_dom_sf"/>
</dbReference>
<dbReference type="PRINTS" id="PR00364">
    <property type="entry name" value="DISEASERSIST"/>
</dbReference>
<gene>
    <name evidence="5" type="primary">LOC123102918</name>
</gene>
<dbReference type="InterPro" id="IPR003593">
    <property type="entry name" value="AAA+_ATPase"/>
</dbReference>
<dbReference type="PANTHER" id="PTHR23155">
    <property type="entry name" value="DISEASE RESISTANCE PROTEIN RP"/>
    <property type="match status" value="1"/>
</dbReference>
<dbReference type="Gene3D" id="1.20.5.4130">
    <property type="match status" value="1"/>
</dbReference>
<dbReference type="Proteomes" id="UP000019116">
    <property type="component" value="Chromosome 1B"/>
</dbReference>
<dbReference type="InterPro" id="IPR056789">
    <property type="entry name" value="LRR_R13L1-DRL21"/>
</dbReference>
<dbReference type="STRING" id="4565.A0A3B5YPY9"/>
<dbReference type="GO" id="GO:0042742">
    <property type="term" value="P:defense response to bacterium"/>
    <property type="evidence" value="ECO:0007669"/>
    <property type="project" value="UniProtKB-ARBA"/>
</dbReference>
<dbReference type="InterPro" id="IPR036388">
    <property type="entry name" value="WH-like_DNA-bd_sf"/>
</dbReference>
<dbReference type="GO" id="GO:0043531">
    <property type="term" value="F:ADP binding"/>
    <property type="evidence" value="ECO:0007669"/>
    <property type="project" value="InterPro"/>
</dbReference>
<dbReference type="Pfam" id="PF00931">
    <property type="entry name" value="NB-ARC"/>
    <property type="match status" value="2"/>
</dbReference>
<dbReference type="InterPro" id="IPR002182">
    <property type="entry name" value="NB-ARC"/>
</dbReference>
<keyword evidence="2" id="KW-0611">Plant defense</keyword>
<dbReference type="SMR" id="A0A3B5YPY9"/>
<dbReference type="InterPro" id="IPR027417">
    <property type="entry name" value="P-loop_NTPase"/>
</dbReference>
<evidence type="ECO:0000313" key="6">
    <source>
        <dbReference type="Proteomes" id="UP000019116"/>
    </source>
</evidence>
<evidence type="ECO:0000259" key="4">
    <source>
        <dbReference type="SMART" id="SM00382"/>
    </source>
</evidence>